<sequence>MAATVPSHKVIPGTGGTIVVDAFRYAHPGIKAYFLTHAHSDHYTGLSESWSAGPVYCSPVTARLAAHLCGVAPAWLHPLQLGTPHVVAGVEVTLVDANHCPGAVQLLFRLPGSGSRYLHCGDMRFSPAMTRCPLLAGWRGCEGVFADTTYCHPRHAFPTQEEAVDYVVRSLGAMLAEDREEGQQAAAEEDEGRQQQQQQHPEASAADTTKGSTAAGAERTAAVQAARAACGLAL</sequence>
<feature type="non-terminal residue" evidence="3">
    <location>
        <position position="234"/>
    </location>
</feature>
<evidence type="ECO:0000256" key="1">
    <source>
        <dbReference type="SAM" id="MobiDB-lite"/>
    </source>
</evidence>
<dbReference type="AlphaFoldDB" id="A0AAD3DMN6"/>
<proteinExistence type="predicted"/>
<gene>
    <name evidence="3" type="ORF">Agub_g4334</name>
</gene>
<reference evidence="3 4" key="1">
    <citation type="journal article" date="2021" name="Sci. Rep.">
        <title>Genome sequencing of the multicellular alga Astrephomene provides insights into convergent evolution of germ-soma differentiation.</title>
        <authorList>
            <person name="Yamashita S."/>
            <person name="Yamamoto K."/>
            <person name="Matsuzaki R."/>
            <person name="Suzuki S."/>
            <person name="Yamaguchi H."/>
            <person name="Hirooka S."/>
            <person name="Minakuchi Y."/>
            <person name="Miyagishima S."/>
            <person name="Kawachi M."/>
            <person name="Toyoda A."/>
            <person name="Nozaki H."/>
        </authorList>
    </citation>
    <scope>NUCLEOTIDE SEQUENCE [LARGE SCALE GENOMIC DNA]</scope>
    <source>
        <strain evidence="3 4">NIES-4017</strain>
    </source>
</reference>
<dbReference type="GO" id="GO:0006303">
    <property type="term" value="P:double-strand break repair via nonhomologous end joining"/>
    <property type="evidence" value="ECO:0007669"/>
    <property type="project" value="TreeGrafter"/>
</dbReference>
<keyword evidence="4" id="KW-1185">Reference proteome</keyword>
<evidence type="ECO:0000313" key="3">
    <source>
        <dbReference type="EMBL" id="GFR43272.1"/>
    </source>
</evidence>
<dbReference type="InterPro" id="IPR036866">
    <property type="entry name" value="RibonucZ/Hydroxyglut_hydro"/>
</dbReference>
<dbReference type="SUPFAM" id="SSF56281">
    <property type="entry name" value="Metallo-hydrolase/oxidoreductase"/>
    <property type="match status" value="1"/>
</dbReference>
<dbReference type="PANTHER" id="PTHR23240:SF6">
    <property type="entry name" value="DNA CROSS-LINK REPAIR 1A PROTEIN"/>
    <property type="match status" value="1"/>
</dbReference>
<comment type="caution">
    <text evidence="3">The sequence shown here is derived from an EMBL/GenBank/DDBJ whole genome shotgun (WGS) entry which is preliminary data.</text>
</comment>
<dbReference type="SMART" id="SM00849">
    <property type="entry name" value="Lactamase_B"/>
    <property type="match status" value="1"/>
</dbReference>
<accession>A0AAD3DMN6</accession>
<organism evidence="3 4">
    <name type="scientific">Astrephomene gubernaculifera</name>
    <dbReference type="NCBI Taxonomy" id="47775"/>
    <lineage>
        <taxon>Eukaryota</taxon>
        <taxon>Viridiplantae</taxon>
        <taxon>Chlorophyta</taxon>
        <taxon>core chlorophytes</taxon>
        <taxon>Chlorophyceae</taxon>
        <taxon>CS clade</taxon>
        <taxon>Chlamydomonadales</taxon>
        <taxon>Astrephomenaceae</taxon>
        <taxon>Astrephomene</taxon>
    </lineage>
</organism>
<name>A0AAD3DMN6_9CHLO</name>
<feature type="domain" description="Metallo-beta-lactamase" evidence="2">
    <location>
        <begin position="4"/>
        <end position="155"/>
    </location>
</feature>
<evidence type="ECO:0000259" key="2">
    <source>
        <dbReference type="SMART" id="SM00849"/>
    </source>
</evidence>
<dbReference type="CDD" id="cd16273">
    <property type="entry name" value="SNM1A-1C-like_MBL-fold"/>
    <property type="match status" value="1"/>
</dbReference>
<dbReference type="Gene3D" id="3.60.15.10">
    <property type="entry name" value="Ribonuclease Z/Hydroxyacylglutathione hydrolase-like"/>
    <property type="match status" value="1"/>
</dbReference>
<dbReference type="PANTHER" id="PTHR23240">
    <property type="entry name" value="DNA CROSS-LINK REPAIR PROTEIN PSO2/SNM1-RELATED"/>
    <property type="match status" value="1"/>
</dbReference>
<dbReference type="Proteomes" id="UP001054857">
    <property type="component" value="Unassembled WGS sequence"/>
</dbReference>
<protein>
    <recommendedName>
        <fullName evidence="2">Metallo-beta-lactamase domain-containing protein</fullName>
    </recommendedName>
</protein>
<dbReference type="GO" id="GO:0035312">
    <property type="term" value="F:5'-3' DNA exonuclease activity"/>
    <property type="evidence" value="ECO:0007669"/>
    <property type="project" value="TreeGrafter"/>
</dbReference>
<dbReference type="InterPro" id="IPR001279">
    <property type="entry name" value="Metallo-B-lactamas"/>
</dbReference>
<evidence type="ECO:0000313" key="4">
    <source>
        <dbReference type="Proteomes" id="UP001054857"/>
    </source>
</evidence>
<dbReference type="Pfam" id="PF12706">
    <property type="entry name" value="Lactamase_B_2"/>
    <property type="match status" value="1"/>
</dbReference>
<feature type="region of interest" description="Disordered" evidence="1">
    <location>
        <begin position="178"/>
        <end position="218"/>
    </location>
</feature>
<dbReference type="EMBL" id="BMAR01000005">
    <property type="protein sequence ID" value="GFR43272.1"/>
    <property type="molecule type" value="Genomic_DNA"/>
</dbReference>
<dbReference type="GO" id="GO:0003684">
    <property type="term" value="F:damaged DNA binding"/>
    <property type="evidence" value="ECO:0007669"/>
    <property type="project" value="TreeGrafter"/>
</dbReference>
<dbReference type="GO" id="GO:0036297">
    <property type="term" value="P:interstrand cross-link repair"/>
    <property type="evidence" value="ECO:0007669"/>
    <property type="project" value="TreeGrafter"/>
</dbReference>